<gene>
    <name evidence="1" type="ORF">G7Y31_08945</name>
</gene>
<dbReference type="AlphaFoldDB" id="A0A7T0KDP3"/>
<evidence type="ECO:0000313" key="1">
    <source>
        <dbReference type="EMBL" id="QPK78667.1"/>
    </source>
</evidence>
<proteinExistence type="predicted"/>
<dbReference type="EMBL" id="CP064954">
    <property type="protein sequence ID" value="QPK78667.1"/>
    <property type="molecule type" value="Genomic_DNA"/>
</dbReference>
<reference evidence="1 2" key="1">
    <citation type="submission" date="2020-11" db="EMBL/GenBank/DDBJ databases">
        <title>Corynebacterium sp. ZJ-599.</title>
        <authorList>
            <person name="Zhou J."/>
        </authorList>
    </citation>
    <scope>NUCLEOTIDE SEQUENCE [LARGE SCALE GENOMIC DNA]</scope>
    <source>
        <strain evidence="1 2">ZJ-599</strain>
    </source>
</reference>
<dbReference type="KEGG" id="cliz:G7Y31_08945"/>
<sequence length="55" mass="6560">MSVHLRPEDEVDYTERPTRAQVLAAQHIIRRYEEGIGKLPITPRIRYIANYKHTR</sequence>
<evidence type="ECO:0000313" key="2">
    <source>
        <dbReference type="Proteomes" id="UP000594681"/>
    </source>
</evidence>
<dbReference type="Proteomes" id="UP000594681">
    <property type="component" value="Chromosome"/>
</dbReference>
<dbReference type="RefSeq" id="WP_165009504.1">
    <property type="nucleotide sequence ID" value="NZ_CP064954.1"/>
</dbReference>
<protein>
    <submittedName>
        <fullName evidence="1">Uncharacterized protein</fullName>
    </submittedName>
</protein>
<organism evidence="1 2">
    <name type="scientific">Corynebacterium lizhenjunii</name>
    <dbReference type="NCBI Taxonomy" id="2709394"/>
    <lineage>
        <taxon>Bacteria</taxon>
        <taxon>Bacillati</taxon>
        <taxon>Actinomycetota</taxon>
        <taxon>Actinomycetes</taxon>
        <taxon>Mycobacteriales</taxon>
        <taxon>Corynebacteriaceae</taxon>
        <taxon>Corynebacterium</taxon>
    </lineage>
</organism>
<keyword evidence="2" id="KW-1185">Reference proteome</keyword>
<accession>A0A7T0KDP3</accession>
<name>A0A7T0KDP3_9CORY</name>